<dbReference type="EMBL" id="CM037161">
    <property type="protein sequence ID" value="KAH7854211.1"/>
    <property type="molecule type" value="Genomic_DNA"/>
</dbReference>
<sequence length="477" mass="52927">MRNGGPKDRPRFREIKRPDMPTNKPERVAPTKKRRHASTVASSQGSCTGEIDLQEVCGRQASPVNSPQNFSTGEANLRKLHQILPFIAASLLEDSIIFDSISLSLSSSSSEEDEPVILKHPQRTFPISGQEYTTWLLNGHPDVMREMLRVDAHTFRALVNLLVKKGHLKKWDHMRLSVEESLAIFLYICGHGKRQRCAAYQFRHSTTTISRHFKYMRRALCNVARSVIRPPDLSEIPPEILRDKKYYLWFQNCVGAIGITGIEAGVPASDQATHRGRKVKIAQKVMAACSFDEKFTFVYAGWESYACDSQIFAAAVSNPCNMFPHPPARMKNSPNCSCGAGPMLNKTSYTTDVLPFSKMAGSQGTGKQSLSWTYYAEKYSQCIDIDIAVRLFHSISLVRGDFDFWTMGVALPIVFPGVADSSLISASLTGGLSASRTSVSVRPFSIFRLSAIALSVAALTRSALAFILIGDLLFIVY</sequence>
<gene>
    <name evidence="1" type="ORF">Vadar_011394</name>
</gene>
<protein>
    <submittedName>
        <fullName evidence="1">Uncharacterized protein</fullName>
    </submittedName>
</protein>
<evidence type="ECO:0000313" key="1">
    <source>
        <dbReference type="EMBL" id="KAH7854211.1"/>
    </source>
</evidence>
<reference evidence="1 2" key="1">
    <citation type="journal article" date="2021" name="Hortic Res">
        <title>High-quality reference genome and annotation aids understanding of berry development for evergreen blueberry (Vaccinium darrowii).</title>
        <authorList>
            <person name="Yu J."/>
            <person name="Hulse-Kemp A.M."/>
            <person name="Babiker E."/>
            <person name="Staton M."/>
        </authorList>
    </citation>
    <scope>NUCLEOTIDE SEQUENCE [LARGE SCALE GENOMIC DNA]</scope>
    <source>
        <strain evidence="2">cv. NJ 8807/NJ 8810</strain>
        <tissue evidence="1">Young leaf</tissue>
    </source>
</reference>
<organism evidence="1 2">
    <name type="scientific">Vaccinium darrowii</name>
    <dbReference type="NCBI Taxonomy" id="229202"/>
    <lineage>
        <taxon>Eukaryota</taxon>
        <taxon>Viridiplantae</taxon>
        <taxon>Streptophyta</taxon>
        <taxon>Embryophyta</taxon>
        <taxon>Tracheophyta</taxon>
        <taxon>Spermatophyta</taxon>
        <taxon>Magnoliopsida</taxon>
        <taxon>eudicotyledons</taxon>
        <taxon>Gunneridae</taxon>
        <taxon>Pentapetalae</taxon>
        <taxon>asterids</taxon>
        <taxon>Ericales</taxon>
        <taxon>Ericaceae</taxon>
        <taxon>Vaccinioideae</taxon>
        <taxon>Vaccinieae</taxon>
        <taxon>Vaccinium</taxon>
    </lineage>
</organism>
<keyword evidence="2" id="KW-1185">Reference proteome</keyword>
<dbReference type="Proteomes" id="UP000828048">
    <property type="component" value="Chromosome 11"/>
</dbReference>
<name>A0ACB7YKV5_9ERIC</name>
<comment type="caution">
    <text evidence="1">The sequence shown here is derived from an EMBL/GenBank/DDBJ whole genome shotgun (WGS) entry which is preliminary data.</text>
</comment>
<proteinExistence type="predicted"/>
<accession>A0ACB7YKV5</accession>
<evidence type="ECO:0000313" key="2">
    <source>
        <dbReference type="Proteomes" id="UP000828048"/>
    </source>
</evidence>